<feature type="repeat" description="WD" evidence="3">
    <location>
        <begin position="114"/>
        <end position="155"/>
    </location>
</feature>
<dbReference type="PRINTS" id="PR00320">
    <property type="entry name" value="GPROTEINBRPT"/>
</dbReference>
<dbReference type="Pfam" id="PF00400">
    <property type="entry name" value="WD40"/>
    <property type="match status" value="3"/>
</dbReference>
<feature type="compositionally biased region" description="Basic residues" evidence="4">
    <location>
        <begin position="83"/>
        <end position="92"/>
    </location>
</feature>
<dbReference type="AlphaFoldDB" id="A0AAW1QIK2"/>
<keyword evidence="6" id="KW-1185">Reference proteome</keyword>
<dbReference type="PANTHER" id="PTHR44489">
    <property type="match status" value="1"/>
</dbReference>
<dbReference type="InterPro" id="IPR015943">
    <property type="entry name" value="WD40/YVTN_repeat-like_dom_sf"/>
</dbReference>
<evidence type="ECO:0000256" key="2">
    <source>
        <dbReference type="ARBA" id="ARBA00022737"/>
    </source>
</evidence>
<reference evidence="5 6" key="1">
    <citation type="journal article" date="2024" name="Nat. Commun.">
        <title>Phylogenomics reveals the evolutionary origins of lichenization in chlorophyte algae.</title>
        <authorList>
            <person name="Puginier C."/>
            <person name="Libourel C."/>
            <person name="Otte J."/>
            <person name="Skaloud P."/>
            <person name="Haon M."/>
            <person name="Grisel S."/>
            <person name="Petersen M."/>
            <person name="Berrin J.G."/>
            <person name="Delaux P.M."/>
            <person name="Dal Grande F."/>
            <person name="Keller J."/>
        </authorList>
    </citation>
    <scope>NUCLEOTIDE SEQUENCE [LARGE SCALE GENOMIC DNA]</scope>
    <source>
        <strain evidence="5 6">SAG 2145</strain>
    </source>
</reference>
<evidence type="ECO:0000313" key="6">
    <source>
        <dbReference type="Proteomes" id="UP001438707"/>
    </source>
</evidence>
<gene>
    <name evidence="5" type="ORF">WJX74_005301</name>
</gene>
<evidence type="ECO:0000256" key="4">
    <source>
        <dbReference type="SAM" id="MobiDB-lite"/>
    </source>
</evidence>
<organism evidence="5 6">
    <name type="scientific">Apatococcus lobatus</name>
    <dbReference type="NCBI Taxonomy" id="904363"/>
    <lineage>
        <taxon>Eukaryota</taxon>
        <taxon>Viridiplantae</taxon>
        <taxon>Chlorophyta</taxon>
        <taxon>core chlorophytes</taxon>
        <taxon>Trebouxiophyceae</taxon>
        <taxon>Chlorellales</taxon>
        <taxon>Chlorellaceae</taxon>
        <taxon>Apatococcus</taxon>
    </lineage>
</organism>
<dbReference type="SMART" id="SM00320">
    <property type="entry name" value="WD40"/>
    <property type="match status" value="5"/>
</dbReference>
<protein>
    <submittedName>
        <fullName evidence="5">Uncharacterized protein</fullName>
    </submittedName>
</protein>
<dbReference type="EMBL" id="JALJOS010000039">
    <property type="protein sequence ID" value="KAK9821265.1"/>
    <property type="molecule type" value="Genomic_DNA"/>
</dbReference>
<dbReference type="InterPro" id="IPR044715">
    <property type="entry name" value="WDR86-like"/>
</dbReference>
<dbReference type="PANTHER" id="PTHR44489:SF1">
    <property type="entry name" value="ZINC FINGER CCCH DOMAIN-CONTAINING PROTEIN 63"/>
    <property type="match status" value="1"/>
</dbReference>
<dbReference type="SUPFAM" id="SSF50978">
    <property type="entry name" value="WD40 repeat-like"/>
    <property type="match status" value="1"/>
</dbReference>
<dbReference type="InterPro" id="IPR001680">
    <property type="entry name" value="WD40_rpt"/>
</dbReference>
<keyword evidence="2" id="KW-0677">Repeat</keyword>
<name>A0AAW1QIK2_9CHLO</name>
<sequence length="444" mass="47464">MYMDTENGPGNQGPGRGRSRGGYQRGGNFGRGGGGGGGGNTWNQGQGRGGFSQNQHQHYPSSSYRGNNSRGRAYQGAWGNRGRISRGGRGRGGRAGGRGIVFDDPEDVEFLRALKGHSKQITALAVDHAAHKIYSGSKDGTVRLWNCQTFQCESTVPMVPGNTDTCEVDSLLLVPGYLIVGFHIRQAKDGFQSSPAGEGVLKVYNMANASEDILAGHQGQVLCLAAAMEYLFSGGQDTTIRVWKFNVATSKFDPAAALTMEQGGHAAAVQCLVPIGQFLFSADWNGDIKVLNLESGSFVQSISRAHTGVIMSLLAWESHLLSCSLDGSIKVWKAMDTPGPGAVLDQTPIYSHPPADNGSEAYGSVLAMSGMQDGMQRSVLAASHNSENIARLWELPTFAERGHLNQMRDARALMSGPDGLIVSGDAIGVIKLWRWRTMPQHPAD</sequence>
<proteinExistence type="predicted"/>
<dbReference type="PROSITE" id="PS50294">
    <property type="entry name" value="WD_REPEATS_REGION"/>
    <property type="match status" value="2"/>
</dbReference>
<feature type="region of interest" description="Disordered" evidence="4">
    <location>
        <begin position="1"/>
        <end position="98"/>
    </location>
</feature>
<feature type="compositionally biased region" description="Polar residues" evidence="4">
    <location>
        <begin position="51"/>
        <end position="60"/>
    </location>
</feature>
<dbReference type="InterPro" id="IPR036322">
    <property type="entry name" value="WD40_repeat_dom_sf"/>
</dbReference>
<dbReference type="InterPro" id="IPR020472">
    <property type="entry name" value="WD40_PAC1"/>
</dbReference>
<feature type="compositionally biased region" description="Gly residues" evidence="4">
    <location>
        <begin position="23"/>
        <end position="50"/>
    </location>
</feature>
<comment type="caution">
    <text evidence="5">The sequence shown here is derived from an EMBL/GenBank/DDBJ whole genome shotgun (WGS) entry which is preliminary data.</text>
</comment>
<dbReference type="PROSITE" id="PS50082">
    <property type="entry name" value="WD_REPEATS_2"/>
    <property type="match status" value="2"/>
</dbReference>
<accession>A0AAW1QIK2</accession>
<keyword evidence="1 3" id="KW-0853">WD repeat</keyword>
<evidence type="ECO:0000256" key="1">
    <source>
        <dbReference type="ARBA" id="ARBA00022574"/>
    </source>
</evidence>
<dbReference type="Proteomes" id="UP001438707">
    <property type="component" value="Unassembled WGS sequence"/>
</dbReference>
<dbReference type="Gene3D" id="2.130.10.10">
    <property type="entry name" value="YVTN repeat-like/Quinoprotein amine dehydrogenase"/>
    <property type="match status" value="2"/>
</dbReference>
<evidence type="ECO:0000256" key="3">
    <source>
        <dbReference type="PROSITE-ProRule" id="PRU00221"/>
    </source>
</evidence>
<evidence type="ECO:0000313" key="5">
    <source>
        <dbReference type="EMBL" id="KAK9821265.1"/>
    </source>
</evidence>
<feature type="compositionally biased region" description="Low complexity" evidence="4">
    <location>
        <begin position="61"/>
        <end position="72"/>
    </location>
</feature>
<feature type="repeat" description="WD" evidence="3">
    <location>
        <begin position="214"/>
        <end position="246"/>
    </location>
</feature>